<keyword evidence="2" id="KW-1003">Cell membrane</keyword>
<evidence type="ECO:0000256" key="4">
    <source>
        <dbReference type="ARBA" id="ARBA00022989"/>
    </source>
</evidence>
<sequence>MFDLIVGIIAATGVLGVAVLMFAENIFPPLPSEVIMPLAGFAAARGDIDFVFLVIAGTAGAVLGAWVWYEIGRRVGLERLRRWSASHGRWLTLAPDEVDRMAGLFTRFGALTVFLGRLLPTVRTFISIPAGVTRMPLADFLVWTSAGTALFTFTLAYAGYRLEAHYDRVEAWLNPLTTGVLAFAVLGYLYRLVTFRPRPGAGVHDG</sequence>
<name>A0A7W6F0T9_9CAUL</name>
<evidence type="ECO:0000313" key="8">
    <source>
        <dbReference type="EMBL" id="MBB3873148.1"/>
    </source>
</evidence>
<dbReference type="Proteomes" id="UP000532936">
    <property type="component" value="Unassembled WGS sequence"/>
</dbReference>
<comment type="caution">
    <text evidence="8">The sequence shown here is derived from an EMBL/GenBank/DDBJ whole genome shotgun (WGS) entry which is preliminary data.</text>
</comment>
<evidence type="ECO:0000256" key="3">
    <source>
        <dbReference type="ARBA" id="ARBA00022692"/>
    </source>
</evidence>
<keyword evidence="3 6" id="KW-0812">Transmembrane</keyword>
<dbReference type="InterPro" id="IPR032816">
    <property type="entry name" value="VTT_dom"/>
</dbReference>
<dbReference type="EMBL" id="JACIDA010000002">
    <property type="protein sequence ID" value="MBB3873148.1"/>
    <property type="molecule type" value="Genomic_DNA"/>
</dbReference>
<keyword evidence="5 6" id="KW-0472">Membrane</keyword>
<feature type="domain" description="VTT" evidence="7">
    <location>
        <begin position="30"/>
        <end position="160"/>
    </location>
</feature>
<dbReference type="RefSeq" id="WP_183197662.1">
    <property type="nucleotide sequence ID" value="NZ_JACIDA010000002.1"/>
</dbReference>
<dbReference type="GO" id="GO:0005886">
    <property type="term" value="C:plasma membrane"/>
    <property type="evidence" value="ECO:0007669"/>
    <property type="project" value="UniProtKB-SubCell"/>
</dbReference>
<gene>
    <name evidence="8" type="ORF">GGR11_002701</name>
</gene>
<organism evidence="8 9">
    <name type="scientific">Brevundimonas mediterranea</name>
    <dbReference type="NCBI Taxonomy" id="74329"/>
    <lineage>
        <taxon>Bacteria</taxon>
        <taxon>Pseudomonadati</taxon>
        <taxon>Pseudomonadota</taxon>
        <taxon>Alphaproteobacteria</taxon>
        <taxon>Caulobacterales</taxon>
        <taxon>Caulobacteraceae</taxon>
        <taxon>Brevundimonas</taxon>
    </lineage>
</organism>
<evidence type="ECO:0000256" key="6">
    <source>
        <dbReference type="SAM" id="Phobius"/>
    </source>
</evidence>
<comment type="subcellular location">
    <subcellularLocation>
        <location evidence="1">Cell membrane</location>
        <topology evidence="1">Multi-pass membrane protein</topology>
    </subcellularLocation>
</comment>
<dbReference type="AlphaFoldDB" id="A0A7W6F0T9"/>
<feature type="transmembrane region" description="Helical" evidence="6">
    <location>
        <begin position="101"/>
        <end position="119"/>
    </location>
</feature>
<dbReference type="PANTHER" id="PTHR42709:SF6">
    <property type="entry name" value="UNDECAPRENYL PHOSPHATE TRANSPORTER A"/>
    <property type="match status" value="1"/>
</dbReference>
<reference evidence="8 9" key="1">
    <citation type="submission" date="2020-08" db="EMBL/GenBank/DDBJ databases">
        <title>Genomic Encyclopedia of Type Strains, Phase IV (KMG-IV): sequencing the most valuable type-strain genomes for metagenomic binning, comparative biology and taxonomic classification.</title>
        <authorList>
            <person name="Goeker M."/>
        </authorList>
    </citation>
    <scope>NUCLEOTIDE SEQUENCE [LARGE SCALE GENOMIC DNA]</scope>
    <source>
        <strain evidence="8 9">DSM 14878</strain>
    </source>
</reference>
<feature type="transmembrane region" description="Helical" evidence="6">
    <location>
        <begin position="6"/>
        <end position="27"/>
    </location>
</feature>
<dbReference type="Pfam" id="PF09335">
    <property type="entry name" value="VTT_dom"/>
    <property type="match status" value="1"/>
</dbReference>
<proteinExistence type="predicted"/>
<accession>A0A7W6F0T9</accession>
<evidence type="ECO:0000256" key="2">
    <source>
        <dbReference type="ARBA" id="ARBA00022475"/>
    </source>
</evidence>
<dbReference type="PANTHER" id="PTHR42709">
    <property type="entry name" value="ALKALINE PHOSPHATASE LIKE PROTEIN"/>
    <property type="match status" value="1"/>
</dbReference>
<evidence type="ECO:0000313" key="9">
    <source>
        <dbReference type="Proteomes" id="UP000532936"/>
    </source>
</evidence>
<feature type="transmembrane region" description="Helical" evidence="6">
    <location>
        <begin position="140"/>
        <end position="160"/>
    </location>
</feature>
<keyword evidence="4 6" id="KW-1133">Transmembrane helix</keyword>
<evidence type="ECO:0000256" key="1">
    <source>
        <dbReference type="ARBA" id="ARBA00004651"/>
    </source>
</evidence>
<feature type="transmembrane region" description="Helical" evidence="6">
    <location>
        <begin position="172"/>
        <end position="190"/>
    </location>
</feature>
<evidence type="ECO:0000256" key="5">
    <source>
        <dbReference type="ARBA" id="ARBA00023136"/>
    </source>
</evidence>
<protein>
    <submittedName>
        <fullName evidence="8">Membrane protein DedA with SNARE-associated domain</fullName>
    </submittedName>
</protein>
<evidence type="ECO:0000259" key="7">
    <source>
        <dbReference type="Pfam" id="PF09335"/>
    </source>
</evidence>
<feature type="transmembrane region" description="Helical" evidence="6">
    <location>
        <begin position="48"/>
        <end position="69"/>
    </location>
</feature>
<dbReference type="InterPro" id="IPR051311">
    <property type="entry name" value="DedA_domain"/>
</dbReference>